<feature type="transmembrane region" description="Helical" evidence="5">
    <location>
        <begin position="61"/>
        <end position="81"/>
    </location>
</feature>
<feature type="transmembrane region" description="Helical" evidence="5">
    <location>
        <begin position="185"/>
        <end position="204"/>
    </location>
</feature>
<feature type="transmembrane region" description="Helical" evidence="5">
    <location>
        <begin position="150"/>
        <end position="173"/>
    </location>
</feature>
<dbReference type="PANTHER" id="PTHR32322:SF2">
    <property type="entry name" value="EAMA DOMAIN-CONTAINING PROTEIN"/>
    <property type="match status" value="1"/>
</dbReference>
<feature type="transmembrane region" description="Helical" evidence="5">
    <location>
        <begin position="216"/>
        <end position="240"/>
    </location>
</feature>
<keyword evidence="3 5" id="KW-1133">Transmembrane helix</keyword>
<name>A0A381NR32_9ZZZZ</name>
<accession>A0A381NR32</accession>
<dbReference type="Pfam" id="PF00892">
    <property type="entry name" value="EamA"/>
    <property type="match status" value="1"/>
</dbReference>
<dbReference type="InterPro" id="IPR037185">
    <property type="entry name" value="EmrE-like"/>
</dbReference>
<dbReference type="Gene3D" id="1.10.3730.20">
    <property type="match status" value="1"/>
</dbReference>
<dbReference type="GO" id="GO:0016020">
    <property type="term" value="C:membrane"/>
    <property type="evidence" value="ECO:0007669"/>
    <property type="project" value="UniProtKB-SubCell"/>
</dbReference>
<protein>
    <recommendedName>
        <fullName evidence="6">EamA domain-containing protein</fullName>
    </recommendedName>
</protein>
<evidence type="ECO:0000256" key="2">
    <source>
        <dbReference type="ARBA" id="ARBA00022692"/>
    </source>
</evidence>
<evidence type="ECO:0000256" key="3">
    <source>
        <dbReference type="ARBA" id="ARBA00022989"/>
    </source>
</evidence>
<comment type="subcellular location">
    <subcellularLocation>
        <location evidence="1">Membrane</location>
        <topology evidence="1">Multi-pass membrane protein</topology>
    </subcellularLocation>
</comment>
<evidence type="ECO:0000256" key="1">
    <source>
        <dbReference type="ARBA" id="ARBA00004141"/>
    </source>
</evidence>
<dbReference type="EMBL" id="UINC01000538">
    <property type="protein sequence ID" value="SUZ57042.1"/>
    <property type="molecule type" value="Genomic_DNA"/>
</dbReference>
<sequence>MEWMWYSIASAFTFALVSVLDKLIISKHVNNANVFIVGVGVSQIILGIVIIPVSAFSDLTLNSLLISIFSGIFSGIYLVVMFQIMESQDVSRVIPVVSTYPVFVAILAFFILGEDVTRYSLACILVTVFGAALASLSPSTGRSLINKSSVVALMLLFFASICFGLSQFLAKIISEDLDMWTQFMIRGVSGGITCFSLILLPGVFQGVRAMVYKPKSLLLIGFTEGFLVFFALLFFFLAIYAGKIYMVSTVMASRPIFVIGISLILSLPFLKLLNEPLKGTVLATRATGTFLTVLGVVGVSLF</sequence>
<evidence type="ECO:0000259" key="6">
    <source>
        <dbReference type="Pfam" id="PF00892"/>
    </source>
</evidence>
<keyword evidence="2 5" id="KW-0812">Transmembrane</keyword>
<proteinExistence type="predicted"/>
<feature type="transmembrane region" description="Helical" evidence="5">
    <location>
        <begin position="282"/>
        <end position="301"/>
    </location>
</feature>
<feature type="transmembrane region" description="Helical" evidence="5">
    <location>
        <begin position="32"/>
        <end position="55"/>
    </location>
</feature>
<evidence type="ECO:0000256" key="5">
    <source>
        <dbReference type="SAM" id="Phobius"/>
    </source>
</evidence>
<organism evidence="7">
    <name type="scientific">marine metagenome</name>
    <dbReference type="NCBI Taxonomy" id="408172"/>
    <lineage>
        <taxon>unclassified sequences</taxon>
        <taxon>metagenomes</taxon>
        <taxon>ecological metagenomes</taxon>
    </lineage>
</organism>
<feature type="transmembrane region" description="Helical" evidence="5">
    <location>
        <begin position="119"/>
        <end position="138"/>
    </location>
</feature>
<evidence type="ECO:0000256" key="4">
    <source>
        <dbReference type="ARBA" id="ARBA00023136"/>
    </source>
</evidence>
<feature type="transmembrane region" description="Helical" evidence="5">
    <location>
        <begin position="93"/>
        <end position="113"/>
    </location>
</feature>
<feature type="transmembrane region" description="Helical" evidence="5">
    <location>
        <begin position="6"/>
        <end position="25"/>
    </location>
</feature>
<dbReference type="PANTHER" id="PTHR32322">
    <property type="entry name" value="INNER MEMBRANE TRANSPORTER"/>
    <property type="match status" value="1"/>
</dbReference>
<dbReference type="AlphaFoldDB" id="A0A381NR32"/>
<feature type="domain" description="EamA" evidence="6">
    <location>
        <begin position="3"/>
        <end position="135"/>
    </location>
</feature>
<evidence type="ECO:0000313" key="7">
    <source>
        <dbReference type="EMBL" id="SUZ57042.1"/>
    </source>
</evidence>
<dbReference type="SUPFAM" id="SSF103481">
    <property type="entry name" value="Multidrug resistance efflux transporter EmrE"/>
    <property type="match status" value="1"/>
</dbReference>
<dbReference type="InterPro" id="IPR000620">
    <property type="entry name" value="EamA_dom"/>
</dbReference>
<feature type="transmembrane region" description="Helical" evidence="5">
    <location>
        <begin position="252"/>
        <end position="270"/>
    </location>
</feature>
<keyword evidence="4 5" id="KW-0472">Membrane</keyword>
<gene>
    <name evidence="7" type="ORF">METZ01_LOCUS9896</name>
</gene>
<dbReference type="InterPro" id="IPR050638">
    <property type="entry name" value="AA-Vitamin_Transporters"/>
</dbReference>
<reference evidence="7" key="1">
    <citation type="submission" date="2018-05" db="EMBL/GenBank/DDBJ databases">
        <authorList>
            <person name="Lanie J.A."/>
            <person name="Ng W.-L."/>
            <person name="Kazmierczak K.M."/>
            <person name="Andrzejewski T.M."/>
            <person name="Davidsen T.M."/>
            <person name="Wayne K.J."/>
            <person name="Tettelin H."/>
            <person name="Glass J.I."/>
            <person name="Rusch D."/>
            <person name="Podicherti R."/>
            <person name="Tsui H.-C.T."/>
            <person name="Winkler M.E."/>
        </authorList>
    </citation>
    <scope>NUCLEOTIDE SEQUENCE</scope>
</reference>